<feature type="region of interest" description="Disordered" evidence="1">
    <location>
        <begin position="78"/>
        <end position="138"/>
    </location>
</feature>
<evidence type="ECO:0000313" key="2">
    <source>
        <dbReference type="EMBL" id="GBL92070.1"/>
    </source>
</evidence>
<dbReference type="AlphaFoldDB" id="A0A4Y2BIK5"/>
<comment type="caution">
    <text evidence="2">The sequence shown here is derived from an EMBL/GenBank/DDBJ whole genome shotgun (WGS) entry which is preliminary data.</text>
</comment>
<accession>A0A4Y2BIK5</accession>
<gene>
    <name evidence="2" type="ORF">AVEN_102616_1</name>
</gene>
<name>A0A4Y2BIK5_ARAVE</name>
<dbReference type="Proteomes" id="UP000499080">
    <property type="component" value="Unassembled WGS sequence"/>
</dbReference>
<feature type="compositionally biased region" description="Basic and acidic residues" evidence="1">
    <location>
        <begin position="84"/>
        <end position="99"/>
    </location>
</feature>
<evidence type="ECO:0000313" key="3">
    <source>
        <dbReference type="Proteomes" id="UP000499080"/>
    </source>
</evidence>
<evidence type="ECO:0000256" key="1">
    <source>
        <dbReference type="SAM" id="MobiDB-lite"/>
    </source>
</evidence>
<protein>
    <submittedName>
        <fullName evidence="2">Uncharacterized protein</fullName>
    </submittedName>
</protein>
<dbReference type="EMBL" id="BGPR01000083">
    <property type="protein sequence ID" value="GBL92070.1"/>
    <property type="molecule type" value="Genomic_DNA"/>
</dbReference>
<proteinExistence type="predicted"/>
<reference evidence="2 3" key="1">
    <citation type="journal article" date="2019" name="Sci. Rep.">
        <title>Orb-weaving spider Araneus ventricosus genome elucidates the spidroin gene catalogue.</title>
        <authorList>
            <person name="Kono N."/>
            <person name="Nakamura H."/>
            <person name="Ohtoshi R."/>
            <person name="Moran D.A.P."/>
            <person name="Shinohara A."/>
            <person name="Yoshida Y."/>
            <person name="Fujiwara M."/>
            <person name="Mori M."/>
            <person name="Tomita M."/>
            <person name="Arakawa K."/>
        </authorList>
    </citation>
    <scope>NUCLEOTIDE SEQUENCE [LARGE SCALE GENOMIC DNA]</scope>
</reference>
<sequence length="138" mass="15337">MSPNFSGEQTIEIQITSVLKVSRYLAKEPKTYGISSLRGEPEGSRSKLRSTPYIRNCLRPNFMTSSLSASNLPSIPKNLFSKSPTERPLVKNHSRDFTLRESSPSLQRKMQKGSKTLPQICRKTQSGKGTTVSFPSGD</sequence>
<organism evidence="2 3">
    <name type="scientific">Araneus ventricosus</name>
    <name type="common">Orbweaver spider</name>
    <name type="synonym">Epeira ventricosa</name>
    <dbReference type="NCBI Taxonomy" id="182803"/>
    <lineage>
        <taxon>Eukaryota</taxon>
        <taxon>Metazoa</taxon>
        <taxon>Ecdysozoa</taxon>
        <taxon>Arthropoda</taxon>
        <taxon>Chelicerata</taxon>
        <taxon>Arachnida</taxon>
        <taxon>Araneae</taxon>
        <taxon>Araneomorphae</taxon>
        <taxon>Entelegynae</taxon>
        <taxon>Araneoidea</taxon>
        <taxon>Araneidae</taxon>
        <taxon>Araneus</taxon>
    </lineage>
</organism>
<feature type="compositionally biased region" description="Polar residues" evidence="1">
    <location>
        <begin position="100"/>
        <end position="138"/>
    </location>
</feature>
<keyword evidence="3" id="KW-1185">Reference proteome</keyword>